<keyword evidence="3" id="KW-1185">Reference proteome</keyword>
<evidence type="ECO:0000313" key="3">
    <source>
        <dbReference type="Proteomes" id="UP000638014"/>
    </source>
</evidence>
<evidence type="ECO:0000256" key="1">
    <source>
        <dbReference type="SAM" id="MobiDB-lite"/>
    </source>
</evidence>
<dbReference type="EMBL" id="JACXAF010000009">
    <property type="protein sequence ID" value="MBD1389556.1"/>
    <property type="molecule type" value="Genomic_DNA"/>
</dbReference>
<sequence length="81" mass="9694">MRVPLPESLLNVPTEQPLPKRPDRIKDYEPTEFELHRIRKCMEECRCSELSDNQMNWMCYVLIPTIMKYGRYPIPDLKVVV</sequence>
<evidence type="ECO:0000313" key="2">
    <source>
        <dbReference type="EMBL" id="MBD1389556.1"/>
    </source>
</evidence>
<reference evidence="2" key="1">
    <citation type="submission" date="2020-09" db="EMBL/GenBank/DDBJ databases">
        <title>A novel bacterium of genus Neiella, isolated from South China Sea.</title>
        <authorList>
            <person name="Huang H."/>
            <person name="Mo K."/>
            <person name="Hu Y."/>
        </authorList>
    </citation>
    <scope>NUCLEOTIDE SEQUENCE</scope>
    <source>
        <strain evidence="2">HB171785</strain>
    </source>
</reference>
<organism evidence="2 3">
    <name type="scientific">Neiella litorisoli</name>
    <dbReference type="NCBI Taxonomy" id="2771431"/>
    <lineage>
        <taxon>Bacteria</taxon>
        <taxon>Pseudomonadati</taxon>
        <taxon>Pseudomonadota</taxon>
        <taxon>Gammaproteobacteria</taxon>
        <taxon>Alteromonadales</taxon>
        <taxon>Echinimonadaceae</taxon>
        <taxon>Neiella</taxon>
    </lineage>
</organism>
<name>A0A8J6QQP9_9GAMM</name>
<dbReference type="RefSeq" id="WP_191144663.1">
    <property type="nucleotide sequence ID" value="NZ_JACXAF010000009.1"/>
</dbReference>
<proteinExistence type="predicted"/>
<dbReference type="Proteomes" id="UP000638014">
    <property type="component" value="Unassembled WGS sequence"/>
</dbReference>
<protein>
    <submittedName>
        <fullName evidence="2">Uncharacterized protein</fullName>
    </submittedName>
</protein>
<gene>
    <name evidence="2" type="ORF">IC617_08955</name>
</gene>
<feature type="region of interest" description="Disordered" evidence="1">
    <location>
        <begin position="1"/>
        <end position="24"/>
    </location>
</feature>
<comment type="caution">
    <text evidence="2">The sequence shown here is derived from an EMBL/GenBank/DDBJ whole genome shotgun (WGS) entry which is preliminary data.</text>
</comment>
<dbReference type="AlphaFoldDB" id="A0A8J6QQP9"/>
<accession>A0A8J6QQP9</accession>